<organism evidence="1 2">
    <name type="scientific">Levilactobacillus tongjiangensis</name>
    <dbReference type="NCBI Taxonomy" id="2486023"/>
    <lineage>
        <taxon>Bacteria</taxon>
        <taxon>Bacillati</taxon>
        <taxon>Bacillota</taxon>
        <taxon>Bacilli</taxon>
        <taxon>Lactobacillales</taxon>
        <taxon>Lactobacillaceae</taxon>
        <taxon>Levilactobacillus</taxon>
    </lineage>
</organism>
<proteinExistence type="predicted"/>
<keyword evidence="2" id="KW-1185">Reference proteome</keyword>
<dbReference type="RefSeq" id="WP_125693675.1">
    <property type="nucleotide sequence ID" value="NZ_JBHSSK010000004.1"/>
</dbReference>
<dbReference type="PIRSF" id="PIRSF037260">
    <property type="entry name" value="UPF0223"/>
    <property type="match status" value="1"/>
</dbReference>
<dbReference type="Pfam" id="PF05256">
    <property type="entry name" value="UPF0223"/>
    <property type="match status" value="1"/>
</dbReference>
<protein>
    <submittedName>
        <fullName evidence="1">UPF0223 family protein</fullName>
    </submittedName>
</protein>
<dbReference type="InterPro" id="IPR007920">
    <property type="entry name" value="UPF0223"/>
</dbReference>
<sequence>MEANNYEYPLQPDWSTTDIVAVTTLYQRVEDAYEQSQGVASADLLTAYRAFQQVVPQKFEEKQLDKAFETASGYSIYRTMKLARQTSGQIKMEGTAK</sequence>
<dbReference type="InterPro" id="IPR023324">
    <property type="entry name" value="BH2638-like_sf"/>
</dbReference>
<evidence type="ECO:0000313" key="1">
    <source>
        <dbReference type="EMBL" id="MFC6206144.1"/>
    </source>
</evidence>
<reference evidence="2" key="1">
    <citation type="journal article" date="2019" name="Int. J. Syst. Evol. Microbiol.">
        <title>The Global Catalogue of Microorganisms (GCM) 10K type strain sequencing project: providing services to taxonomists for standard genome sequencing and annotation.</title>
        <authorList>
            <consortium name="The Broad Institute Genomics Platform"/>
            <consortium name="The Broad Institute Genome Sequencing Center for Infectious Disease"/>
            <person name="Wu L."/>
            <person name="Ma J."/>
        </authorList>
    </citation>
    <scope>NUCLEOTIDE SEQUENCE [LARGE SCALE GENOMIC DNA]</scope>
    <source>
        <strain evidence="2">CCM 8905</strain>
    </source>
</reference>
<evidence type="ECO:0000313" key="2">
    <source>
        <dbReference type="Proteomes" id="UP001596254"/>
    </source>
</evidence>
<comment type="caution">
    <text evidence="1">The sequence shown here is derived from an EMBL/GenBank/DDBJ whole genome shotgun (WGS) entry which is preliminary data.</text>
</comment>
<dbReference type="Gene3D" id="1.10.220.80">
    <property type="entry name" value="BH2638-like"/>
    <property type="match status" value="1"/>
</dbReference>
<accession>A0ABW1SNR8</accession>
<name>A0ABW1SNR8_9LACO</name>
<gene>
    <name evidence="1" type="ORF">ACFP1G_01365</name>
</gene>
<dbReference type="SUPFAM" id="SSF158504">
    <property type="entry name" value="BH2638-like"/>
    <property type="match status" value="1"/>
</dbReference>
<dbReference type="NCBIfam" id="NF003353">
    <property type="entry name" value="PRK04387.1"/>
    <property type="match status" value="1"/>
</dbReference>
<dbReference type="Proteomes" id="UP001596254">
    <property type="component" value="Unassembled WGS sequence"/>
</dbReference>
<dbReference type="EMBL" id="JBHSSK010000004">
    <property type="protein sequence ID" value="MFC6206144.1"/>
    <property type="molecule type" value="Genomic_DNA"/>
</dbReference>